<dbReference type="InterPro" id="IPR029069">
    <property type="entry name" value="HotDog_dom_sf"/>
</dbReference>
<dbReference type="EMBL" id="JASSZA010000005">
    <property type="protein sequence ID" value="KAK2110060.1"/>
    <property type="molecule type" value="Genomic_DNA"/>
</dbReference>
<dbReference type="PANTHER" id="PTHR11066">
    <property type="entry name" value="ACYL-COA THIOESTERASE"/>
    <property type="match status" value="1"/>
</dbReference>
<evidence type="ECO:0000313" key="2">
    <source>
        <dbReference type="EMBL" id="KAK2110060.1"/>
    </source>
</evidence>
<dbReference type="SUPFAM" id="SSF54637">
    <property type="entry name" value="Thioesterase/thiol ester dehydrase-isomerase"/>
    <property type="match status" value="1"/>
</dbReference>
<evidence type="ECO:0000313" key="3">
    <source>
        <dbReference type="Proteomes" id="UP001266305"/>
    </source>
</evidence>
<name>A0ABQ9VL11_SAGOE</name>
<sequence>MALRGMHALPRLGENSPPTELFSLPWLPAFLPSSPHREVCAVPSLGNPGDLSKYSGRHYWVPASKRLFGGQIVGQALVAAAKSVSEDVHVHSLHCYFVRAGKPPTSCPNPALVAQQPFLALGAEVKRKRGRLEDKRRGGGH</sequence>
<dbReference type="InterPro" id="IPR003703">
    <property type="entry name" value="Acyl_CoA_thio"/>
</dbReference>
<evidence type="ECO:0000259" key="1">
    <source>
        <dbReference type="Pfam" id="PF13622"/>
    </source>
</evidence>
<feature type="domain" description="Acyl-CoA thioesterase-like N-terminal HotDog" evidence="1">
    <location>
        <begin position="59"/>
        <end position="103"/>
    </location>
</feature>
<dbReference type="Pfam" id="PF13622">
    <property type="entry name" value="4HBT_3"/>
    <property type="match status" value="1"/>
</dbReference>
<proteinExistence type="predicted"/>
<protein>
    <recommendedName>
        <fullName evidence="1">Acyl-CoA thioesterase-like N-terminal HotDog domain-containing protein</fullName>
    </recommendedName>
</protein>
<reference evidence="2 3" key="1">
    <citation type="submission" date="2023-05" db="EMBL/GenBank/DDBJ databases">
        <title>B98-5 Cell Line De Novo Hybrid Assembly: An Optical Mapping Approach.</title>
        <authorList>
            <person name="Kananen K."/>
            <person name="Auerbach J.A."/>
            <person name="Kautto E."/>
            <person name="Blachly J.S."/>
        </authorList>
    </citation>
    <scope>NUCLEOTIDE SEQUENCE [LARGE SCALE GENOMIC DNA]</scope>
    <source>
        <strain evidence="2">B95-8</strain>
        <tissue evidence="2">Cell line</tissue>
    </source>
</reference>
<dbReference type="InterPro" id="IPR049449">
    <property type="entry name" value="TesB_ACOT8-like_N"/>
</dbReference>
<keyword evidence="3" id="KW-1185">Reference proteome</keyword>
<organism evidence="2 3">
    <name type="scientific">Saguinus oedipus</name>
    <name type="common">Cotton-top tamarin</name>
    <name type="synonym">Oedipomidas oedipus</name>
    <dbReference type="NCBI Taxonomy" id="9490"/>
    <lineage>
        <taxon>Eukaryota</taxon>
        <taxon>Metazoa</taxon>
        <taxon>Chordata</taxon>
        <taxon>Craniata</taxon>
        <taxon>Vertebrata</taxon>
        <taxon>Euteleostomi</taxon>
        <taxon>Mammalia</taxon>
        <taxon>Eutheria</taxon>
        <taxon>Euarchontoglires</taxon>
        <taxon>Primates</taxon>
        <taxon>Haplorrhini</taxon>
        <taxon>Platyrrhini</taxon>
        <taxon>Cebidae</taxon>
        <taxon>Callitrichinae</taxon>
        <taxon>Saguinus</taxon>
    </lineage>
</organism>
<comment type="caution">
    <text evidence="2">The sequence shown here is derived from an EMBL/GenBank/DDBJ whole genome shotgun (WGS) entry which is preliminary data.</text>
</comment>
<dbReference type="Proteomes" id="UP001266305">
    <property type="component" value="Unassembled WGS sequence"/>
</dbReference>
<dbReference type="PANTHER" id="PTHR11066:SF34">
    <property type="entry name" value="ACYL-COENZYME A THIOESTERASE 8"/>
    <property type="match status" value="1"/>
</dbReference>
<accession>A0ABQ9VL11</accession>
<gene>
    <name evidence="2" type="ORF">P7K49_009806</name>
</gene>
<dbReference type="Gene3D" id="3.10.129.10">
    <property type="entry name" value="Hotdog Thioesterase"/>
    <property type="match status" value="1"/>
</dbReference>